<reference evidence="2 3" key="1">
    <citation type="journal article" date="2017" name="Int. J. Syst. Evol. Microbiol.">
        <title>Brenneria populi subsp. brevivirga subsp. nov. isolated from symptomatic bark of Populus x euramericana canker, and description of Brenneria populi subsp. populi subsp. nov.</title>
        <authorList>
            <person name="Zheng M.H."/>
            <person name="Piao C.G."/>
            <person name="Xue H."/>
            <person name="Guo M.W."/>
            <person name="Li Y."/>
        </authorList>
    </citation>
    <scope>NUCLEOTIDE SEQUENCE [LARGE SCALE GENOMIC DNA]</scope>
    <source>
        <strain evidence="2 3">D9-5</strain>
    </source>
</reference>
<dbReference type="Pfam" id="PF12706">
    <property type="entry name" value="Lactamase_B_2"/>
    <property type="match status" value="1"/>
</dbReference>
<keyword evidence="3" id="KW-1185">Reference proteome</keyword>
<dbReference type="SUPFAM" id="SSF56281">
    <property type="entry name" value="Metallo-hydrolase/oxidoreductase"/>
    <property type="match status" value="1"/>
</dbReference>
<proteinExistence type="predicted"/>
<comment type="caution">
    <text evidence="2">The sequence shown here is derived from an EMBL/GenBank/DDBJ whole genome shotgun (WGS) entry which is preliminary data.</text>
</comment>
<name>A0ABU6JQ65_9GAMM</name>
<gene>
    <name evidence="2" type="ORF">VSX58_08920</name>
</gene>
<organism evidence="2 3">
    <name type="scientific">Brenneria populi</name>
    <dbReference type="NCBI Taxonomy" id="1505588"/>
    <lineage>
        <taxon>Bacteria</taxon>
        <taxon>Pseudomonadati</taxon>
        <taxon>Pseudomonadota</taxon>
        <taxon>Gammaproteobacteria</taxon>
        <taxon>Enterobacterales</taxon>
        <taxon>Pectobacteriaceae</taxon>
        <taxon>Brenneria</taxon>
    </lineage>
</organism>
<dbReference type="Gene3D" id="3.60.15.10">
    <property type="entry name" value="Ribonuclease Z/Hydroxyacylglutathione hydrolase-like"/>
    <property type="match status" value="2"/>
</dbReference>
<protein>
    <submittedName>
        <fullName evidence="2">MBL fold metallo-hydrolase</fullName>
    </submittedName>
</protein>
<dbReference type="InterPro" id="IPR036866">
    <property type="entry name" value="RibonucZ/Hydroxyglut_hydro"/>
</dbReference>
<dbReference type="PANTHER" id="PTHR11203">
    <property type="entry name" value="CLEAVAGE AND POLYADENYLATION SPECIFICITY FACTOR FAMILY MEMBER"/>
    <property type="match status" value="1"/>
</dbReference>
<dbReference type="InterPro" id="IPR001279">
    <property type="entry name" value="Metallo-B-lactamas"/>
</dbReference>
<dbReference type="Gene3D" id="3.40.50.10890">
    <property type="match status" value="1"/>
</dbReference>
<sequence>MSVNIEILSGQHGKAPAAILVTTPSLRILLDAGGALEPDAEPWPIPDDLDAIFLSHDHEDHIGGLMRLPPQTPVYCTGVTARALPAGLNVRPIPVSGRFQLGSLSVTTGSSGHAYGGVWFHLDLAGGLFYSGDVSLESALFRFDRPPTARVALVDASYALYDVAQSQQRETIFSQLVRPTLCPVPPSGRAVEMALLLARRGNAAGMALDDACLTMLERMAEHDDGSLQPGVQDELQRLARALPPFSPDMPLLLTANPDGQSGAAGLLRARPGFGHRVLFTGHLNQHARRQWRAGEVDFCRWNVHPTRQCLRRLAAMLECRALAPLFTPIDATAAWRQALGCEIIDRPAIRMEL</sequence>
<accession>A0ABU6JQ65</accession>
<dbReference type="Proteomes" id="UP001309705">
    <property type="component" value="Unassembled WGS sequence"/>
</dbReference>
<dbReference type="RefSeq" id="WP_327617749.1">
    <property type="nucleotide sequence ID" value="NZ_JAYWTM010000006.1"/>
</dbReference>
<dbReference type="PANTHER" id="PTHR11203:SF37">
    <property type="entry name" value="INTEGRATOR COMPLEX SUBUNIT 11"/>
    <property type="match status" value="1"/>
</dbReference>
<evidence type="ECO:0000313" key="2">
    <source>
        <dbReference type="EMBL" id="MEC5342730.1"/>
    </source>
</evidence>
<dbReference type="SMART" id="SM00849">
    <property type="entry name" value="Lactamase_B"/>
    <property type="match status" value="1"/>
</dbReference>
<feature type="domain" description="Metallo-beta-lactamase" evidence="1">
    <location>
        <begin position="15"/>
        <end position="181"/>
    </location>
</feature>
<evidence type="ECO:0000259" key="1">
    <source>
        <dbReference type="SMART" id="SM00849"/>
    </source>
</evidence>
<dbReference type="InterPro" id="IPR050698">
    <property type="entry name" value="MBL"/>
</dbReference>
<evidence type="ECO:0000313" key="3">
    <source>
        <dbReference type="Proteomes" id="UP001309705"/>
    </source>
</evidence>
<dbReference type="EMBL" id="JAYWTM010000006">
    <property type="protein sequence ID" value="MEC5342730.1"/>
    <property type="molecule type" value="Genomic_DNA"/>
</dbReference>